<evidence type="ECO:0000313" key="4">
    <source>
        <dbReference type="Proteomes" id="UP000487350"/>
    </source>
</evidence>
<evidence type="ECO:0000313" key="3">
    <source>
        <dbReference type="EMBL" id="MRD49781.1"/>
    </source>
</evidence>
<dbReference type="InterPro" id="IPR002048">
    <property type="entry name" value="EF_hand_dom"/>
</dbReference>
<dbReference type="OrthoDB" id="9157539at2"/>
<name>A0A844BH70_9BURK</name>
<evidence type="ECO:0000259" key="2">
    <source>
        <dbReference type="PROSITE" id="PS50222"/>
    </source>
</evidence>
<gene>
    <name evidence="3" type="ORF">GHT07_21135</name>
</gene>
<dbReference type="InterPro" id="IPR018247">
    <property type="entry name" value="EF_Hand_1_Ca_BS"/>
</dbReference>
<dbReference type="PROSITE" id="PS50222">
    <property type="entry name" value="EF_HAND_2"/>
    <property type="match status" value="1"/>
</dbReference>
<keyword evidence="4" id="KW-1185">Reference proteome</keyword>
<dbReference type="Gene3D" id="1.10.238.10">
    <property type="entry name" value="EF-hand"/>
    <property type="match status" value="1"/>
</dbReference>
<dbReference type="GO" id="GO:0005509">
    <property type="term" value="F:calcium ion binding"/>
    <property type="evidence" value="ECO:0007669"/>
    <property type="project" value="InterPro"/>
</dbReference>
<dbReference type="AlphaFoldDB" id="A0A844BH70"/>
<dbReference type="RefSeq" id="WP_153587073.1">
    <property type="nucleotide sequence ID" value="NZ_WJBU01000034.1"/>
</dbReference>
<dbReference type="SUPFAM" id="SSF47473">
    <property type="entry name" value="EF-hand"/>
    <property type="match status" value="1"/>
</dbReference>
<dbReference type="PROSITE" id="PS00018">
    <property type="entry name" value="EF_HAND_1"/>
    <property type="match status" value="1"/>
</dbReference>
<feature type="region of interest" description="Disordered" evidence="1">
    <location>
        <begin position="1"/>
        <end position="28"/>
    </location>
</feature>
<reference evidence="3 4" key="1">
    <citation type="submission" date="2019-11" db="EMBL/GenBank/DDBJ databases">
        <title>Caenimonas koreensis gen. nov., sp. nov., isolated from activated sludge.</title>
        <authorList>
            <person name="Seung H.R."/>
        </authorList>
    </citation>
    <scope>NUCLEOTIDE SEQUENCE [LARGE SCALE GENOMIC DNA]</scope>
    <source>
        <strain evidence="3 4">EMB320</strain>
    </source>
</reference>
<evidence type="ECO:0000256" key="1">
    <source>
        <dbReference type="SAM" id="MobiDB-lite"/>
    </source>
</evidence>
<dbReference type="Proteomes" id="UP000487350">
    <property type="component" value="Unassembled WGS sequence"/>
</dbReference>
<feature type="domain" description="EF-hand" evidence="2">
    <location>
        <begin position="21"/>
        <end position="47"/>
    </location>
</feature>
<dbReference type="InterPro" id="IPR011992">
    <property type="entry name" value="EF-hand-dom_pair"/>
</dbReference>
<accession>A0A844BH70</accession>
<comment type="caution">
    <text evidence="3">The sequence shown here is derived from an EMBL/GenBank/DDBJ whole genome shotgun (WGS) entry which is preliminary data.</text>
</comment>
<protein>
    <recommendedName>
        <fullName evidence="2">EF-hand domain-containing protein</fullName>
    </recommendedName>
</protein>
<proteinExistence type="predicted"/>
<organism evidence="3 4">
    <name type="scientific">Caenimonas koreensis DSM 17982</name>
    <dbReference type="NCBI Taxonomy" id="1121255"/>
    <lineage>
        <taxon>Bacteria</taxon>
        <taxon>Pseudomonadati</taxon>
        <taxon>Pseudomonadota</taxon>
        <taxon>Betaproteobacteria</taxon>
        <taxon>Burkholderiales</taxon>
        <taxon>Comamonadaceae</taxon>
        <taxon>Caenimonas</taxon>
    </lineage>
</organism>
<dbReference type="EMBL" id="WJBU01000034">
    <property type="protein sequence ID" value="MRD49781.1"/>
    <property type="molecule type" value="Genomic_DNA"/>
</dbReference>
<sequence>MKTDSKTDAKMMAQSDMTPRMKMMDKNGDGMISQREWNAYHNGMWSKGKKSRGMMSAADADAMISGGPN</sequence>